<organism evidence="1 2">
    <name type="scientific">Candidatus Harrisonbacteria bacterium CG10_big_fil_rev_8_21_14_0_10_49_15</name>
    <dbReference type="NCBI Taxonomy" id="1974587"/>
    <lineage>
        <taxon>Bacteria</taxon>
        <taxon>Candidatus Harrisoniibacteriota</taxon>
    </lineage>
</organism>
<proteinExistence type="predicted"/>
<reference evidence="2" key="1">
    <citation type="submission" date="2017-09" db="EMBL/GenBank/DDBJ databases">
        <title>Depth-based differentiation of microbial function through sediment-hosted aquifers and enrichment of novel symbionts in the deep terrestrial subsurface.</title>
        <authorList>
            <person name="Probst A.J."/>
            <person name="Ladd B."/>
            <person name="Jarett J.K."/>
            <person name="Geller-Mcgrath D.E."/>
            <person name="Sieber C.M.K."/>
            <person name="Emerson J.B."/>
            <person name="Anantharaman K."/>
            <person name="Thomas B.C."/>
            <person name="Malmstrom R."/>
            <person name="Stieglmeier M."/>
            <person name="Klingl A."/>
            <person name="Woyke T."/>
            <person name="Ryan C.M."/>
            <person name="Banfield J.F."/>
        </authorList>
    </citation>
    <scope>NUCLEOTIDE SEQUENCE [LARGE SCALE GENOMIC DNA]</scope>
</reference>
<dbReference type="EMBL" id="PFBD01000015">
    <property type="protein sequence ID" value="PIR87241.1"/>
    <property type="molecule type" value="Genomic_DNA"/>
</dbReference>
<evidence type="ECO:0000313" key="2">
    <source>
        <dbReference type="Proteomes" id="UP000229526"/>
    </source>
</evidence>
<evidence type="ECO:0000313" key="1">
    <source>
        <dbReference type="EMBL" id="PIR87241.1"/>
    </source>
</evidence>
<comment type="caution">
    <text evidence="1">The sequence shown here is derived from an EMBL/GenBank/DDBJ whole genome shotgun (WGS) entry which is preliminary data.</text>
</comment>
<dbReference type="AlphaFoldDB" id="A0A2H0ULH1"/>
<gene>
    <name evidence="1" type="ORF">COU11_01665</name>
</gene>
<sequence>MAMQNGSGPRVVRCRDGEPGVCKIEVRRRNTIVVYALDQIETHLDLLVSANELKGEDRGRLRTRILRHFP</sequence>
<dbReference type="Proteomes" id="UP000229526">
    <property type="component" value="Unassembled WGS sequence"/>
</dbReference>
<protein>
    <submittedName>
        <fullName evidence="1">Uncharacterized protein</fullName>
    </submittedName>
</protein>
<name>A0A2H0ULH1_9BACT</name>
<accession>A0A2H0ULH1</accession>